<gene>
    <name evidence="1" type="ORF">NDU88_000133</name>
</gene>
<dbReference type="EMBL" id="JANPWB010000008">
    <property type="protein sequence ID" value="KAJ1159627.1"/>
    <property type="molecule type" value="Genomic_DNA"/>
</dbReference>
<protein>
    <submittedName>
        <fullName evidence="1">Uncharacterized protein</fullName>
    </submittedName>
</protein>
<dbReference type="AlphaFoldDB" id="A0AAV7S4T3"/>
<name>A0AAV7S4T3_PLEWA</name>
<organism evidence="1 2">
    <name type="scientific">Pleurodeles waltl</name>
    <name type="common">Iberian ribbed newt</name>
    <dbReference type="NCBI Taxonomy" id="8319"/>
    <lineage>
        <taxon>Eukaryota</taxon>
        <taxon>Metazoa</taxon>
        <taxon>Chordata</taxon>
        <taxon>Craniata</taxon>
        <taxon>Vertebrata</taxon>
        <taxon>Euteleostomi</taxon>
        <taxon>Amphibia</taxon>
        <taxon>Batrachia</taxon>
        <taxon>Caudata</taxon>
        <taxon>Salamandroidea</taxon>
        <taxon>Salamandridae</taxon>
        <taxon>Pleurodelinae</taxon>
        <taxon>Pleurodeles</taxon>
    </lineage>
</organism>
<comment type="caution">
    <text evidence="1">The sequence shown here is derived from an EMBL/GenBank/DDBJ whole genome shotgun (WGS) entry which is preliminary data.</text>
</comment>
<keyword evidence="2" id="KW-1185">Reference proteome</keyword>
<accession>A0AAV7S4T3</accession>
<evidence type="ECO:0000313" key="1">
    <source>
        <dbReference type="EMBL" id="KAJ1159627.1"/>
    </source>
</evidence>
<sequence>MPKRNCDLETKKCGVYRGKEPRKNWTSLGRAKRLNVKQKTRRSVLKDPVLQAEFYNSISRTAWGARRRIQTYHEEQPLRILLPRRGSCREAVTARVAPQRIGGSPQGTAIAKPPAARGLVQRSCHRVGCSTARIGGQATEDDVAVTTATNVETLRVAETRETASG</sequence>
<evidence type="ECO:0000313" key="2">
    <source>
        <dbReference type="Proteomes" id="UP001066276"/>
    </source>
</evidence>
<proteinExistence type="predicted"/>
<reference evidence="1" key="1">
    <citation type="journal article" date="2022" name="bioRxiv">
        <title>Sequencing and chromosome-scale assembly of the giantPleurodeles waltlgenome.</title>
        <authorList>
            <person name="Brown T."/>
            <person name="Elewa A."/>
            <person name="Iarovenko S."/>
            <person name="Subramanian E."/>
            <person name="Araus A.J."/>
            <person name="Petzold A."/>
            <person name="Susuki M."/>
            <person name="Suzuki K.-i.T."/>
            <person name="Hayashi T."/>
            <person name="Toyoda A."/>
            <person name="Oliveira C."/>
            <person name="Osipova E."/>
            <person name="Leigh N.D."/>
            <person name="Simon A."/>
            <person name="Yun M.H."/>
        </authorList>
    </citation>
    <scope>NUCLEOTIDE SEQUENCE</scope>
    <source>
        <strain evidence="1">20211129_DDA</strain>
        <tissue evidence="1">Liver</tissue>
    </source>
</reference>
<dbReference type="Proteomes" id="UP001066276">
    <property type="component" value="Chromosome 4_2"/>
</dbReference>